<keyword evidence="8" id="KW-1185">Reference proteome</keyword>
<dbReference type="RefSeq" id="WP_377070967.1">
    <property type="nucleotide sequence ID" value="NZ_JBHMEC010000028.1"/>
</dbReference>
<dbReference type="Pfam" id="PF05398">
    <property type="entry name" value="PufQ"/>
    <property type="match status" value="1"/>
</dbReference>
<keyword evidence="4" id="KW-0149">Chlorophyll biosynthesis</keyword>
<keyword evidence="5" id="KW-0077">Bacteriochlorophyll biosynthesis</keyword>
<protein>
    <submittedName>
        <fullName evidence="7">Cytochrome PufQ</fullName>
    </submittedName>
</protein>
<evidence type="ECO:0000256" key="4">
    <source>
        <dbReference type="ARBA" id="ARBA00023171"/>
    </source>
</evidence>
<keyword evidence="6" id="KW-0472">Membrane</keyword>
<name>A0ABV5I522_9RHOB</name>
<keyword evidence="6" id="KW-0812">Transmembrane</keyword>
<accession>A0ABV5I522</accession>
<dbReference type="Proteomes" id="UP001589670">
    <property type="component" value="Unassembled WGS sequence"/>
</dbReference>
<evidence type="ECO:0000256" key="1">
    <source>
        <dbReference type="ARBA" id="ARBA00003128"/>
    </source>
</evidence>
<dbReference type="PIRSF" id="PIRSF005825">
    <property type="entry name" value="PufQ"/>
    <property type="match status" value="1"/>
</dbReference>
<organism evidence="7 8">
    <name type="scientific">Roseovarius ramblicola</name>
    <dbReference type="NCBI Taxonomy" id="2022336"/>
    <lineage>
        <taxon>Bacteria</taxon>
        <taxon>Pseudomonadati</taxon>
        <taxon>Pseudomonadota</taxon>
        <taxon>Alphaproteobacteria</taxon>
        <taxon>Rhodobacterales</taxon>
        <taxon>Roseobacteraceae</taxon>
        <taxon>Roseovarius</taxon>
    </lineage>
</organism>
<reference evidence="7 8" key="1">
    <citation type="submission" date="2024-09" db="EMBL/GenBank/DDBJ databases">
        <authorList>
            <person name="Sun Q."/>
            <person name="Mori K."/>
        </authorList>
    </citation>
    <scope>NUCLEOTIDE SEQUENCE [LARGE SCALE GENOMIC DNA]</scope>
    <source>
        <strain evidence="7 8">CECT 9424</strain>
    </source>
</reference>
<dbReference type="InterPro" id="IPR008800">
    <property type="entry name" value="PufQ_cyt-su"/>
</dbReference>
<gene>
    <name evidence="7" type="primary">pufQ</name>
    <name evidence="7" type="ORF">ACFFU4_16600</name>
</gene>
<sequence length="74" mass="8689">MTDISSEAPLRRRAPRRSSAEYRLYFFCIFFFAIPFAAARWVRDVIRHRTLNLAGPLARAWLEADRITPMIFSV</sequence>
<feature type="transmembrane region" description="Helical" evidence="6">
    <location>
        <begin position="22"/>
        <end position="42"/>
    </location>
</feature>
<evidence type="ECO:0000313" key="8">
    <source>
        <dbReference type="Proteomes" id="UP001589670"/>
    </source>
</evidence>
<evidence type="ECO:0000256" key="5">
    <source>
        <dbReference type="ARBA" id="ARBA00023181"/>
    </source>
</evidence>
<evidence type="ECO:0000313" key="7">
    <source>
        <dbReference type="EMBL" id="MFB9151374.1"/>
    </source>
</evidence>
<evidence type="ECO:0000256" key="2">
    <source>
        <dbReference type="ARBA" id="ARBA00009920"/>
    </source>
</evidence>
<comment type="caution">
    <text evidence="7">The sequence shown here is derived from an EMBL/GenBank/DDBJ whole genome shotgun (WGS) entry which is preliminary data.</text>
</comment>
<keyword evidence="3" id="KW-0602">Photosynthesis</keyword>
<keyword evidence="6" id="KW-1133">Transmembrane helix</keyword>
<comment type="function">
    <text evidence="1">Required for bacteriochlorophyll biosynthesis. Directly involved in the assembly of both the B875 and B800-850 pigment-protein complexes.</text>
</comment>
<evidence type="ECO:0000256" key="6">
    <source>
        <dbReference type="SAM" id="Phobius"/>
    </source>
</evidence>
<dbReference type="EMBL" id="JBHMEC010000028">
    <property type="protein sequence ID" value="MFB9151374.1"/>
    <property type="molecule type" value="Genomic_DNA"/>
</dbReference>
<proteinExistence type="inferred from homology"/>
<evidence type="ECO:0000256" key="3">
    <source>
        <dbReference type="ARBA" id="ARBA00022531"/>
    </source>
</evidence>
<comment type="similarity">
    <text evidence="2">Belongs to the PufQ family.</text>
</comment>